<dbReference type="InterPro" id="IPR029058">
    <property type="entry name" value="AB_hydrolase_fold"/>
</dbReference>
<dbReference type="Proteomes" id="UP001474181">
    <property type="component" value="Unassembled WGS sequence"/>
</dbReference>
<dbReference type="RefSeq" id="WP_350776807.1">
    <property type="nucleotide sequence ID" value="NZ_JBEPEK010000011.1"/>
</dbReference>
<comment type="caution">
    <text evidence="2">The sequence shown here is derived from an EMBL/GenBank/DDBJ whole genome shotgun (WGS) entry which is preliminary data.</text>
</comment>
<dbReference type="PANTHER" id="PTHR43798">
    <property type="entry name" value="MONOACYLGLYCEROL LIPASE"/>
    <property type="match status" value="1"/>
</dbReference>
<organism evidence="2 3">
    <name type="scientific">Streptomyces hyaluromycini</name>
    <dbReference type="NCBI Taxonomy" id="1377993"/>
    <lineage>
        <taxon>Bacteria</taxon>
        <taxon>Bacillati</taxon>
        <taxon>Actinomycetota</taxon>
        <taxon>Actinomycetes</taxon>
        <taxon>Kitasatosporales</taxon>
        <taxon>Streptomycetaceae</taxon>
        <taxon>Streptomyces</taxon>
    </lineage>
</organism>
<proteinExistence type="predicted"/>
<name>A0ABV1WNN1_9ACTN</name>
<dbReference type="SUPFAM" id="SSF53474">
    <property type="entry name" value="alpha/beta-Hydrolases"/>
    <property type="match status" value="1"/>
</dbReference>
<dbReference type="Gene3D" id="3.40.50.1820">
    <property type="entry name" value="alpha/beta hydrolase"/>
    <property type="match status" value="1"/>
</dbReference>
<accession>A0ABV1WNN1</accession>
<sequence>MDTDNARRSALTIDGRALSYVDFGGPGRPLLALHGHMSEGASYAGLAARLAPDWRVIAPDQRGHGASDRAADYSREGYLADLEALMDHLGLDRAALLGHSLGAINAYQFAARHPERVTALVNGEGCAELGLDGSNPLAFVLNLPEGTCPSREVFVAQLGPFAPFLESAVRERPDGTWGLHFHPKDIYESEEQVHGDHWADWTGSTCPALLIRGADGGVLSAEQAARMTARRPGSRLVELGTDHFLYANDPVGFADAVRDFLASAQPWPAAFPAPRGITVRPS</sequence>
<dbReference type="PANTHER" id="PTHR43798:SF33">
    <property type="entry name" value="HYDROLASE, PUTATIVE (AFU_ORTHOLOGUE AFUA_2G14860)-RELATED"/>
    <property type="match status" value="1"/>
</dbReference>
<reference evidence="2 3" key="1">
    <citation type="submission" date="2024-06" db="EMBL/GenBank/DDBJ databases">
        <title>The Natural Products Discovery Center: Release of the First 8490 Sequenced Strains for Exploring Actinobacteria Biosynthetic Diversity.</title>
        <authorList>
            <person name="Kalkreuter E."/>
            <person name="Kautsar S.A."/>
            <person name="Yang D."/>
            <person name="Bader C.D."/>
            <person name="Teijaro C.N."/>
            <person name="Fluegel L."/>
            <person name="Davis C.M."/>
            <person name="Simpson J.R."/>
            <person name="Lauterbach L."/>
            <person name="Steele A.D."/>
            <person name="Gui C."/>
            <person name="Meng S."/>
            <person name="Li G."/>
            <person name="Viehrig K."/>
            <person name="Ye F."/>
            <person name="Su P."/>
            <person name="Kiefer A.F."/>
            <person name="Nichols A."/>
            <person name="Cepeda A.J."/>
            <person name="Yan W."/>
            <person name="Fan B."/>
            <person name="Jiang Y."/>
            <person name="Adhikari A."/>
            <person name="Zheng C.-J."/>
            <person name="Schuster L."/>
            <person name="Cowan T.M."/>
            <person name="Smanski M.J."/>
            <person name="Chevrette M.G."/>
            <person name="De Carvalho L.P.S."/>
            <person name="Shen B."/>
        </authorList>
    </citation>
    <scope>NUCLEOTIDE SEQUENCE [LARGE SCALE GENOMIC DNA]</scope>
    <source>
        <strain evidence="2 3">NPDC000234</strain>
    </source>
</reference>
<keyword evidence="2" id="KW-0378">Hydrolase</keyword>
<evidence type="ECO:0000259" key="1">
    <source>
        <dbReference type="Pfam" id="PF00561"/>
    </source>
</evidence>
<keyword evidence="3" id="KW-1185">Reference proteome</keyword>
<feature type="domain" description="AB hydrolase-1" evidence="1">
    <location>
        <begin position="29"/>
        <end position="248"/>
    </location>
</feature>
<dbReference type="Pfam" id="PF00561">
    <property type="entry name" value="Abhydrolase_1"/>
    <property type="match status" value="1"/>
</dbReference>
<dbReference type="InterPro" id="IPR000073">
    <property type="entry name" value="AB_hydrolase_1"/>
</dbReference>
<protein>
    <submittedName>
        <fullName evidence="2">Alpha/beta hydrolase</fullName>
    </submittedName>
</protein>
<dbReference type="EMBL" id="JBEPEK010000011">
    <property type="protein sequence ID" value="MER7178445.1"/>
    <property type="molecule type" value="Genomic_DNA"/>
</dbReference>
<evidence type="ECO:0000313" key="2">
    <source>
        <dbReference type="EMBL" id="MER7178445.1"/>
    </source>
</evidence>
<dbReference type="GO" id="GO:0016787">
    <property type="term" value="F:hydrolase activity"/>
    <property type="evidence" value="ECO:0007669"/>
    <property type="project" value="UniProtKB-KW"/>
</dbReference>
<gene>
    <name evidence="2" type="ORF">ABT404_02945</name>
</gene>
<evidence type="ECO:0000313" key="3">
    <source>
        <dbReference type="Proteomes" id="UP001474181"/>
    </source>
</evidence>
<dbReference type="InterPro" id="IPR050266">
    <property type="entry name" value="AB_hydrolase_sf"/>
</dbReference>
<dbReference type="PRINTS" id="PR00111">
    <property type="entry name" value="ABHYDROLASE"/>
</dbReference>